<dbReference type="Pfam" id="PF12796">
    <property type="entry name" value="Ank_2"/>
    <property type="match status" value="2"/>
</dbReference>
<evidence type="ECO:0000256" key="1">
    <source>
        <dbReference type="PROSITE-ProRule" id="PRU00023"/>
    </source>
</evidence>
<dbReference type="Gene3D" id="1.25.40.20">
    <property type="entry name" value="Ankyrin repeat-containing domain"/>
    <property type="match status" value="1"/>
</dbReference>
<dbReference type="Proteomes" id="UP000032304">
    <property type="component" value="Chromosome 4"/>
</dbReference>
<feature type="transmembrane region" description="Helical" evidence="2">
    <location>
        <begin position="269"/>
        <end position="291"/>
    </location>
</feature>
<feature type="transmembrane region" description="Helical" evidence="2">
    <location>
        <begin position="379"/>
        <end position="397"/>
    </location>
</feature>
<dbReference type="PANTHER" id="PTHR24128:SF60">
    <property type="entry name" value="ALPHA-LATROTOXIN-LHE1A-LIKE"/>
    <property type="match status" value="1"/>
</dbReference>
<dbReference type="Pfam" id="PF13962">
    <property type="entry name" value="PGG"/>
    <property type="match status" value="1"/>
</dbReference>
<dbReference type="PANTHER" id="PTHR24128">
    <property type="entry name" value="HOMEOBOX PROTEIN WARIAI"/>
    <property type="match status" value="1"/>
</dbReference>
<protein>
    <recommendedName>
        <fullName evidence="3">PGG domain-containing protein</fullName>
    </recommendedName>
</protein>
<dbReference type="InterPro" id="IPR002110">
    <property type="entry name" value="Ankyrin_rpt"/>
</dbReference>
<dbReference type="EMBL" id="CM001743">
    <property type="protein sequence ID" value="KJB27292.1"/>
    <property type="molecule type" value="Genomic_DNA"/>
</dbReference>
<feature type="repeat" description="ANK" evidence="1">
    <location>
        <begin position="186"/>
        <end position="218"/>
    </location>
</feature>
<dbReference type="PROSITE" id="PS50088">
    <property type="entry name" value="ANK_REPEAT"/>
    <property type="match status" value="1"/>
</dbReference>
<keyword evidence="2" id="KW-1133">Transmembrane helix</keyword>
<sequence>MSMNDSLREAAATGNIDAFYALIQKDPYMLERIDHIPFIDTPLHIAATEGQIKLAMEMMNLKPSFARKLSQDGFSPMHLAFRNRHTELLLRLLKTDKDLVRVKGREGMTPFHCAAAMGNSNLLFHFLEACPECIEDVTVRDETALHLALKNDHLEAFNLLTGWLQSNRRRGANELEKKVINWRDDDGNTVLHIAAIKEQHQALKMLLYVGKYLDVTAKNSDGLTSREIIEKVERRGLNMSDATATKIKHIKKGTHWHKRRLTMLVRARNGLSGDMINATLVVATLVITAVYQSSLSPPRGVWQGDNNSIPTTNSNTLQILDDNYNKSRFKHLLGEETRKTGTTVMNPDMYYGFWVYNLIAYGLPVLLTVFLLSNVPRLLLIPLYYLSVSYFYSMTIISPSSFWVDVNYILANVTAAIPFALLFGVIRLWMSPNYKEFRQLHRLLRSGNLVIIMFIFNYVIDFFF</sequence>
<name>A0A0D2N561_GOSRA</name>
<evidence type="ECO:0000313" key="5">
    <source>
        <dbReference type="Proteomes" id="UP000032304"/>
    </source>
</evidence>
<evidence type="ECO:0000313" key="4">
    <source>
        <dbReference type="EMBL" id="KJB27292.1"/>
    </source>
</evidence>
<keyword evidence="1" id="KW-0040">ANK repeat</keyword>
<evidence type="ECO:0000256" key="2">
    <source>
        <dbReference type="SAM" id="Phobius"/>
    </source>
</evidence>
<dbReference type="AlphaFoldDB" id="A0A0D2N561"/>
<keyword evidence="5" id="KW-1185">Reference proteome</keyword>
<accession>A0A0D2N561</accession>
<reference evidence="4 5" key="1">
    <citation type="journal article" date="2012" name="Nature">
        <title>Repeated polyploidization of Gossypium genomes and the evolution of spinnable cotton fibres.</title>
        <authorList>
            <person name="Paterson A.H."/>
            <person name="Wendel J.F."/>
            <person name="Gundlach H."/>
            <person name="Guo H."/>
            <person name="Jenkins J."/>
            <person name="Jin D."/>
            <person name="Llewellyn D."/>
            <person name="Showmaker K.C."/>
            <person name="Shu S."/>
            <person name="Udall J."/>
            <person name="Yoo M.J."/>
            <person name="Byers R."/>
            <person name="Chen W."/>
            <person name="Doron-Faigenboim A."/>
            <person name="Duke M.V."/>
            <person name="Gong L."/>
            <person name="Grimwood J."/>
            <person name="Grover C."/>
            <person name="Grupp K."/>
            <person name="Hu G."/>
            <person name="Lee T.H."/>
            <person name="Li J."/>
            <person name="Lin L."/>
            <person name="Liu T."/>
            <person name="Marler B.S."/>
            <person name="Page J.T."/>
            <person name="Roberts A.W."/>
            <person name="Romanel E."/>
            <person name="Sanders W.S."/>
            <person name="Szadkowski E."/>
            <person name="Tan X."/>
            <person name="Tang H."/>
            <person name="Xu C."/>
            <person name="Wang J."/>
            <person name="Wang Z."/>
            <person name="Zhang D."/>
            <person name="Zhang L."/>
            <person name="Ashrafi H."/>
            <person name="Bedon F."/>
            <person name="Bowers J.E."/>
            <person name="Brubaker C.L."/>
            <person name="Chee P.W."/>
            <person name="Das S."/>
            <person name="Gingle A.R."/>
            <person name="Haigler C.H."/>
            <person name="Harker D."/>
            <person name="Hoffmann L.V."/>
            <person name="Hovav R."/>
            <person name="Jones D.C."/>
            <person name="Lemke C."/>
            <person name="Mansoor S."/>
            <person name="ur Rahman M."/>
            <person name="Rainville L.N."/>
            <person name="Rambani A."/>
            <person name="Reddy U.K."/>
            <person name="Rong J.K."/>
            <person name="Saranga Y."/>
            <person name="Scheffler B.E."/>
            <person name="Scheffler J.A."/>
            <person name="Stelly D.M."/>
            <person name="Triplett B.A."/>
            <person name="Van Deynze A."/>
            <person name="Vaslin M.F."/>
            <person name="Waghmare V.N."/>
            <person name="Walford S.A."/>
            <person name="Wright R.J."/>
            <person name="Zaki E.A."/>
            <person name="Zhang T."/>
            <person name="Dennis E.S."/>
            <person name="Mayer K.F."/>
            <person name="Peterson D.G."/>
            <person name="Rokhsar D.S."/>
            <person name="Wang X."/>
            <person name="Schmutz J."/>
        </authorList>
    </citation>
    <scope>NUCLEOTIDE SEQUENCE [LARGE SCALE GENOMIC DNA]</scope>
</reference>
<dbReference type="OMA" id="LWMSPNY"/>
<keyword evidence="2" id="KW-0472">Membrane</keyword>
<feature type="domain" description="PGG" evidence="3">
    <location>
        <begin position="274"/>
        <end position="317"/>
    </location>
</feature>
<feature type="transmembrane region" description="Helical" evidence="2">
    <location>
        <begin position="409"/>
        <end position="430"/>
    </location>
</feature>
<dbReference type="InterPro" id="IPR036770">
    <property type="entry name" value="Ankyrin_rpt-contain_sf"/>
</dbReference>
<keyword evidence="2" id="KW-0812">Transmembrane</keyword>
<organism evidence="4 5">
    <name type="scientific">Gossypium raimondii</name>
    <name type="common">Peruvian cotton</name>
    <name type="synonym">Gossypium klotzschianum subsp. raimondii</name>
    <dbReference type="NCBI Taxonomy" id="29730"/>
    <lineage>
        <taxon>Eukaryota</taxon>
        <taxon>Viridiplantae</taxon>
        <taxon>Streptophyta</taxon>
        <taxon>Embryophyta</taxon>
        <taxon>Tracheophyta</taxon>
        <taxon>Spermatophyta</taxon>
        <taxon>Magnoliopsida</taxon>
        <taxon>eudicotyledons</taxon>
        <taxon>Gunneridae</taxon>
        <taxon>Pentapetalae</taxon>
        <taxon>rosids</taxon>
        <taxon>malvids</taxon>
        <taxon>Malvales</taxon>
        <taxon>Malvaceae</taxon>
        <taxon>Malvoideae</taxon>
        <taxon>Gossypium</taxon>
    </lineage>
</organism>
<dbReference type="SMART" id="SM00248">
    <property type="entry name" value="ANK"/>
    <property type="match status" value="5"/>
</dbReference>
<dbReference type="Gramene" id="KJB27292">
    <property type="protein sequence ID" value="KJB27292"/>
    <property type="gene ID" value="B456_004G289000"/>
</dbReference>
<gene>
    <name evidence="4" type="ORF">B456_004G289000</name>
</gene>
<evidence type="ECO:0000259" key="3">
    <source>
        <dbReference type="Pfam" id="PF13962"/>
    </source>
</evidence>
<proteinExistence type="predicted"/>
<feature type="transmembrane region" description="Helical" evidence="2">
    <location>
        <begin position="442"/>
        <end position="460"/>
    </location>
</feature>
<dbReference type="eggNOG" id="KOG0504">
    <property type="taxonomic scope" value="Eukaryota"/>
</dbReference>
<dbReference type="InterPro" id="IPR026961">
    <property type="entry name" value="PGG_dom"/>
</dbReference>
<dbReference type="SUPFAM" id="SSF48403">
    <property type="entry name" value="Ankyrin repeat"/>
    <property type="match status" value="1"/>
</dbReference>
<dbReference type="STRING" id="29730.A0A0D2N561"/>
<feature type="transmembrane region" description="Helical" evidence="2">
    <location>
        <begin position="353"/>
        <end position="372"/>
    </location>
</feature>